<comment type="cofactor">
    <cofactor evidence="1">
        <name>Fe(2+)</name>
        <dbReference type="ChEBI" id="CHEBI:29033"/>
    </cofactor>
</comment>
<sequence length="245" mass="28645">MYPLHDRESHGYNQLILNGHQAFSSTGCFYLQNFLTEETRSTILNEINFLLTNSPNTLFKQHIQHTENLYNTTSYKTDIAEPQSSTRTFIAFDQIPSDSLLRKLYLWDPLTSFVTDIIQSYPRLYRSCDELGALYVNVYHQSNNLSWHSDHSHFFVNLLLQQPSVPDEGIFEYQTKDNKVISRNDFQAGGLFVFDGRTYPHRVTEVRTSKLPRINAIFTYDPTPNHRLSDYITQKFIRSTNQNNK</sequence>
<dbReference type="Proteomes" id="UP000663838">
    <property type="component" value="Unassembled WGS sequence"/>
</dbReference>
<name>A0A818KWJ4_9BILA</name>
<dbReference type="EMBL" id="CAJOBS010003172">
    <property type="protein sequence ID" value="CAF4847940.1"/>
    <property type="molecule type" value="Genomic_DNA"/>
</dbReference>
<feature type="domain" description="Fe2OG dioxygenase" evidence="3">
    <location>
        <begin position="129"/>
        <end position="224"/>
    </location>
</feature>
<dbReference type="AlphaFoldDB" id="A0A818KWJ4"/>
<protein>
    <recommendedName>
        <fullName evidence="3">Fe2OG dioxygenase domain-containing protein</fullName>
    </recommendedName>
</protein>
<organism evidence="4 6">
    <name type="scientific">Rotaria socialis</name>
    <dbReference type="NCBI Taxonomy" id="392032"/>
    <lineage>
        <taxon>Eukaryota</taxon>
        <taxon>Metazoa</taxon>
        <taxon>Spiralia</taxon>
        <taxon>Gnathifera</taxon>
        <taxon>Rotifera</taxon>
        <taxon>Eurotatoria</taxon>
        <taxon>Bdelloidea</taxon>
        <taxon>Philodinida</taxon>
        <taxon>Philodinidae</taxon>
        <taxon>Rotaria</taxon>
    </lineage>
</organism>
<evidence type="ECO:0000313" key="4">
    <source>
        <dbReference type="EMBL" id="CAF3564381.1"/>
    </source>
</evidence>
<dbReference type="Proteomes" id="UP000663865">
    <property type="component" value="Unassembled WGS sequence"/>
</dbReference>
<proteinExistence type="inferred from homology"/>
<evidence type="ECO:0000259" key="3">
    <source>
        <dbReference type="PROSITE" id="PS51471"/>
    </source>
</evidence>
<comment type="similarity">
    <text evidence="2">Belongs to the iron/ascorbate-dependent oxidoreductase family.</text>
</comment>
<dbReference type="GO" id="GO:0016491">
    <property type="term" value="F:oxidoreductase activity"/>
    <property type="evidence" value="ECO:0007669"/>
    <property type="project" value="UniProtKB-KW"/>
</dbReference>
<dbReference type="GO" id="GO:0046872">
    <property type="term" value="F:metal ion binding"/>
    <property type="evidence" value="ECO:0007669"/>
    <property type="project" value="UniProtKB-KW"/>
</dbReference>
<gene>
    <name evidence="4" type="ORF">KIK155_LOCUS19110</name>
    <name evidence="5" type="ORF">TOA249_LOCUS26640</name>
</gene>
<reference evidence="4" key="1">
    <citation type="submission" date="2021-02" db="EMBL/GenBank/DDBJ databases">
        <authorList>
            <person name="Nowell W R."/>
        </authorList>
    </citation>
    <scope>NUCLEOTIDE SEQUENCE</scope>
</reference>
<dbReference type="Gene3D" id="2.60.120.590">
    <property type="entry name" value="Alpha-ketoglutarate-dependent dioxygenase AlkB-like"/>
    <property type="match status" value="1"/>
</dbReference>
<keyword evidence="2" id="KW-0560">Oxidoreductase</keyword>
<comment type="caution">
    <text evidence="4">The sequence shown here is derived from an EMBL/GenBank/DDBJ whole genome shotgun (WGS) entry which is preliminary data.</text>
</comment>
<evidence type="ECO:0000313" key="6">
    <source>
        <dbReference type="Proteomes" id="UP000663865"/>
    </source>
</evidence>
<accession>A0A818KWJ4</accession>
<dbReference type="InterPro" id="IPR037151">
    <property type="entry name" value="AlkB-like_sf"/>
</dbReference>
<evidence type="ECO:0000256" key="1">
    <source>
        <dbReference type="ARBA" id="ARBA00001954"/>
    </source>
</evidence>
<dbReference type="PROSITE" id="PS51471">
    <property type="entry name" value="FE2OG_OXY"/>
    <property type="match status" value="1"/>
</dbReference>
<keyword evidence="2" id="KW-0479">Metal-binding</keyword>
<evidence type="ECO:0000313" key="5">
    <source>
        <dbReference type="EMBL" id="CAF4847940.1"/>
    </source>
</evidence>
<dbReference type="SUPFAM" id="SSF51197">
    <property type="entry name" value="Clavaminate synthase-like"/>
    <property type="match status" value="1"/>
</dbReference>
<dbReference type="EMBL" id="CAJNYV010003394">
    <property type="protein sequence ID" value="CAF3564381.1"/>
    <property type="molecule type" value="Genomic_DNA"/>
</dbReference>
<evidence type="ECO:0000256" key="2">
    <source>
        <dbReference type="RuleBase" id="RU003682"/>
    </source>
</evidence>
<dbReference type="InterPro" id="IPR005123">
    <property type="entry name" value="Oxoglu/Fe-dep_dioxygenase_dom"/>
</dbReference>
<keyword evidence="2" id="KW-0408">Iron</keyword>
<dbReference type="PROSITE" id="PS51257">
    <property type="entry name" value="PROKAR_LIPOPROTEIN"/>
    <property type="match status" value="1"/>
</dbReference>